<comment type="caution">
    <text evidence="3">The sequence shown here is derived from an EMBL/GenBank/DDBJ whole genome shotgun (WGS) entry which is preliminary data.</text>
</comment>
<dbReference type="AlphaFoldDB" id="A0A2H9VNY5"/>
<protein>
    <submittedName>
        <fullName evidence="3">Uncharacterized protein DUF4132</fullName>
    </submittedName>
</protein>
<evidence type="ECO:0000259" key="1">
    <source>
        <dbReference type="Pfam" id="PF13569"/>
    </source>
</evidence>
<feature type="domain" description="DUF4132" evidence="1">
    <location>
        <begin position="450"/>
        <end position="629"/>
    </location>
</feature>
<gene>
    <name evidence="3" type="ORF">CLV57_3180</name>
</gene>
<dbReference type="RefSeq" id="WP_100342335.1">
    <property type="nucleotide sequence ID" value="NZ_PGFJ01000002.1"/>
</dbReference>
<reference evidence="3 4" key="1">
    <citation type="submission" date="2017-11" db="EMBL/GenBank/DDBJ databases">
        <title>Genomic Encyclopedia of Archaeal and Bacterial Type Strains, Phase II (KMG-II): From Individual Species to Whole Genera.</title>
        <authorList>
            <person name="Goeker M."/>
        </authorList>
    </citation>
    <scope>NUCLEOTIDE SEQUENCE [LARGE SCALE GENOMIC DNA]</scope>
    <source>
        <strain evidence="3 4">DSM 28175</strain>
    </source>
</reference>
<organism evidence="3 4">
    <name type="scientific">Mucilaginibacter auburnensis</name>
    <dbReference type="NCBI Taxonomy" id="1457233"/>
    <lineage>
        <taxon>Bacteria</taxon>
        <taxon>Pseudomonadati</taxon>
        <taxon>Bacteroidota</taxon>
        <taxon>Sphingobacteriia</taxon>
        <taxon>Sphingobacteriales</taxon>
        <taxon>Sphingobacteriaceae</taxon>
        <taxon>Mucilaginibacter</taxon>
    </lineage>
</organism>
<evidence type="ECO:0000313" key="3">
    <source>
        <dbReference type="EMBL" id="PJJ80036.1"/>
    </source>
</evidence>
<dbReference type="InterPro" id="IPR025406">
    <property type="entry name" value="DUF4132"/>
</dbReference>
<keyword evidence="4" id="KW-1185">Reference proteome</keyword>
<feature type="domain" description="DUF7737" evidence="2">
    <location>
        <begin position="752"/>
        <end position="856"/>
    </location>
</feature>
<dbReference type="InterPro" id="IPR056639">
    <property type="entry name" value="DUF7737"/>
</dbReference>
<sequence length="859" mass="97205">MGLLDKIKQAFSNTVSSVTSLSESEFDKVLAQTHAEQKRLGGYFWGMKLNSINEYANNVVNWDDKKKIDFIIYCIVEIAKFYREIKSYSSSDENWQKIAVAEAYLAQLFKTKLTINEDDLKRLIEAFLQNKKWDWAALNRWPVLAMINQLSRQYKNGVPEGMLEPLTDIKNVFEKITDHYLQKEKLKIIEKINALLFTSIAQPEEIKPTLFLGEDRFAMYANNVINNLPLNEREIWYQLIARAIKASGAKPSAKYLNETKVLFKQLGVDKFKSIVNDWFAFVIGLKEITTVHNSSGYSYSTSVFLNGVSVDAIKGFVWMCAHFHDSNTLNNLAKLAERCYKKMPGVGPVAAAIGNACLFALFTSKGLDGIGHLSRLKLRVKQASAQQTIERYIEQAADDKGVTIHEIEDMAVDGLGLIAGKRIFEFENYTCELHVTGIGKSELSWIKADGTPQKSVPVSLKDQQSTRIKKIKEVQKQVDVATSAQRDRIDRMLRSSRKMSMDYFNEYYLNHGLISFIAKKIIWNITISGNTVSVIKKDDEWVDSTGTVVLPEVGALISLWHPATASVQEVKQWRNYLISNQIQQPLKQGFREVYLLTEAELNTRVYSNRMAAHVLKQHQFNMLAKTRGWKYALMGAFDNGINNGSAQLQLPEYGLKAEFWINEVAADDAFNETGIWNYVATDQIRFTRIADGEVVNLIDVPALPFTEVLRDVDLFVGVASIGNDPNWQDSGGVVALNTYWRAYSFGDLSELAKNRKEILEGLLPRLKINKVAAIKDKFLVVEGKLRTYKIHIGSTNILMEPNDQYLCIVPDRTKTNVSDNLFIPFEGDAGLSVILSKALMLADDDKITDKTITSQIKTR</sequence>
<dbReference type="Pfam" id="PF13569">
    <property type="entry name" value="DUF4132"/>
    <property type="match status" value="1"/>
</dbReference>
<proteinExistence type="predicted"/>
<dbReference type="EMBL" id="PGFJ01000002">
    <property type="protein sequence ID" value="PJJ80036.1"/>
    <property type="molecule type" value="Genomic_DNA"/>
</dbReference>
<evidence type="ECO:0000313" key="4">
    <source>
        <dbReference type="Proteomes" id="UP000242687"/>
    </source>
</evidence>
<dbReference type="Proteomes" id="UP000242687">
    <property type="component" value="Unassembled WGS sequence"/>
</dbReference>
<evidence type="ECO:0000259" key="2">
    <source>
        <dbReference type="Pfam" id="PF24879"/>
    </source>
</evidence>
<accession>A0A2H9VNY5</accession>
<dbReference type="Pfam" id="PF24879">
    <property type="entry name" value="DUF7737"/>
    <property type="match status" value="1"/>
</dbReference>
<name>A0A2H9VNY5_9SPHI</name>